<keyword evidence="2" id="KW-1185">Reference proteome</keyword>
<comment type="caution">
    <text evidence="1">The sequence shown here is derived from an EMBL/GenBank/DDBJ whole genome shotgun (WGS) entry which is preliminary data.</text>
</comment>
<protein>
    <submittedName>
        <fullName evidence="1">Unnamed protein product</fullName>
    </submittedName>
</protein>
<organism evidence="1 2">
    <name type="scientific">Ambrosiozyma monospora</name>
    <name type="common">Yeast</name>
    <name type="synonym">Endomycopsis monosporus</name>
    <dbReference type="NCBI Taxonomy" id="43982"/>
    <lineage>
        <taxon>Eukaryota</taxon>
        <taxon>Fungi</taxon>
        <taxon>Dikarya</taxon>
        <taxon>Ascomycota</taxon>
        <taxon>Saccharomycotina</taxon>
        <taxon>Pichiomycetes</taxon>
        <taxon>Pichiales</taxon>
        <taxon>Pichiaceae</taxon>
        <taxon>Ambrosiozyma</taxon>
    </lineage>
</organism>
<proteinExistence type="predicted"/>
<evidence type="ECO:0000313" key="2">
    <source>
        <dbReference type="Proteomes" id="UP001165064"/>
    </source>
</evidence>
<dbReference type="Proteomes" id="UP001165064">
    <property type="component" value="Unassembled WGS sequence"/>
</dbReference>
<name>A0ACB5T5L5_AMBMO</name>
<accession>A0ACB5T5L5</accession>
<sequence>MQPNTISRFESLKEVNVSVSEPITNFMFLQLLYKRVSVLSIDLVGLADTVFNTDLQDFLRLNDQVLFSANWLTTSILPIWCSFNNERSSDLHLLGDAATSSDVQSTIAESTEDQGGLETGGDVSIPIAVSFSISELHILESLTFSPPFLSQFEHLIFENPTMRNFTISHIEHIRNTSFENLPSLKELWLDSPKSLTIDQFSFNSLPCSSLRVLQLKYLEISPTTQLRSFVVPKYIRSFRCVASQFRYFDFESCFHLIRLELEIEASNCVSCDDGQWKYIPQSIESIHISSNDFIFDSDEDIQQQQQQPNQQQTTYPISYLVAGIDLSCLKHPVDLHLDKIISLVCVNTELIDHFVGIIGPSDFYTGASSGSGGIPRIFQLKTVQSHDSHQEQLQYMQGQYEEGEEKEGVSGCGNEDQVPDLKVNVLTHRLENSFWMVVPHSLASCVISGKRHVVKDTDVNDSNIGRFHITESYSMYAD</sequence>
<gene>
    <name evidence="1" type="ORF">Amon02_000513900</name>
</gene>
<evidence type="ECO:0000313" key="1">
    <source>
        <dbReference type="EMBL" id="GME81775.1"/>
    </source>
</evidence>
<dbReference type="EMBL" id="BSXS01003692">
    <property type="protein sequence ID" value="GME81775.1"/>
    <property type="molecule type" value="Genomic_DNA"/>
</dbReference>
<reference evidence="1" key="1">
    <citation type="submission" date="2023-04" db="EMBL/GenBank/DDBJ databases">
        <title>Ambrosiozyma monospora NBRC 10751.</title>
        <authorList>
            <person name="Ichikawa N."/>
            <person name="Sato H."/>
            <person name="Tonouchi N."/>
        </authorList>
    </citation>
    <scope>NUCLEOTIDE SEQUENCE</scope>
    <source>
        <strain evidence="1">NBRC 10751</strain>
    </source>
</reference>